<gene>
    <name evidence="4" type="ORF">P5673_022874</name>
</gene>
<feature type="domain" description="DDE Tnp4" evidence="3">
    <location>
        <begin position="110"/>
        <end position="163"/>
    </location>
</feature>
<proteinExistence type="predicted"/>
<dbReference type="GO" id="GO:0046872">
    <property type="term" value="F:metal ion binding"/>
    <property type="evidence" value="ECO:0007669"/>
    <property type="project" value="UniProtKB-KW"/>
</dbReference>
<organism evidence="4 5">
    <name type="scientific">Acropora cervicornis</name>
    <name type="common">Staghorn coral</name>
    <dbReference type="NCBI Taxonomy" id="6130"/>
    <lineage>
        <taxon>Eukaryota</taxon>
        <taxon>Metazoa</taxon>
        <taxon>Cnidaria</taxon>
        <taxon>Anthozoa</taxon>
        <taxon>Hexacorallia</taxon>
        <taxon>Scleractinia</taxon>
        <taxon>Astrocoeniina</taxon>
        <taxon>Acroporidae</taxon>
        <taxon>Acropora</taxon>
    </lineage>
</organism>
<comment type="cofactor">
    <cofactor evidence="1">
        <name>a divalent metal cation</name>
        <dbReference type="ChEBI" id="CHEBI:60240"/>
    </cofactor>
</comment>
<evidence type="ECO:0000256" key="1">
    <source>
        <dbReference type="ARBA" id="ARBA00001968"/>
    </source>
</evidence>
<comment type="caution">
    <text evidence="4">The sequence shown here is derived from an EMBL/GenBank/DDBJ whole genome shotgun (WGS) entry which is preliminary data.</text>
</comment>
<dbReference type="InterPro" id="IPR027806">
    <property type="entry name" value="HARBI1_dom"/>
</dbReference>
<keyword evidence="5" id="KW-1185">Reference proteome</keyword>
<dbReference type="EMBL" id="JARQWQ010000062">
    <property type="protein sequence ID" value="KAK2555533.1"/>
    <property type="molecule type" value="Genomic_DNA"/>
</dbReference>
<protein>
    <submittedName>
        <fullName evidence="4">Protein ANTAGONIST OF LIKE HETEROCHROMATIN PROTEIN 1</fullName>
    </submittedName>
</protein>
<dbReference type="Pfam" id="PF13359">
    <property type="entry name" value="DDE_Tnp_4"/>
    <property type="match status" value="1"/>
</dbReference>
<dbReference type="AlphaFoldDB" id="A0AAD9Q6A2"/>
<evidence type="ECO:0000259" key="3">
    <source>
        <dbReference type="Pfam" id="PF13359"/>
    </source>
</evidence>
<reference evidence="4" key="2">
    <citation type="journal article" date="2023" name="Science">
        <title>Genomic signatures of disease resistance in endangered staghorn corals.</title>
        <authorList>
            <person name="Vollmer S.V."/>
            <person name="Selwyn J.D."/>
            <person name="Despard B.A."/>
            <person name="Roesel C.L."/>
        </authorList>
    </citation>
    <scope>NUCLEOTIDE SEQUENCE</scope>
    <source>
        <strain evidence="4">K2</strain>
    </source>
</reference>
<dbReference type="Proteomes" id="UP001249851">
    <property type="component" value="Unassembled WGS sequence"/>
</dbReference>
<sequence length="164" mass="18345">MPHHKFIELLSVIGPLVPKQDTPMRMSTPPGERLALTLRYLATGESFQSLSFQFRIGRTTIGEIVMQVCTAMLNTLKETYLKTPSSEEKWREIAELFLSRWNIPNNIGAIDGKHIVIQKPAFSGSHYHDYKGNESIIALVVSGPDYECLYADIGTNGRNPDGHA</sequence>
<evidence type="ECO:0000313" key="4">
    <source>
        <dbReference type="EMBL" id="KAK2555533.1"/>
    </source>
</evidence>
<keyword evidence="2" id="KW-0479">Metal-binding</keyword>
<reference evidence="4" key="1">
    <citation type="journal article" date="2023" name="G3 (Bethesda)">
        <title>Whole genome assembly and annotation of the endangered Caribbean coral Acropora cervicornis.</title>
        <authorList>
            <person name="Selwyn J.D."/>
            <person name="Vollmer S.V."/>
        </authorList>
    </citation>
    <scope>NUCLEOTIDE SEQUENCE</scope>
    <source>
        <strain evidence="4">K2</strain>
    </source>
</reference>
<evidence type="ECO:0000313" key="5">
    <source>
        <dbReference type="Proteomes" id="UP001249851"/>
    </source>
</evidence>
<evidence type="ECO:0000256" key="2">
    <source>
        <dbReference type="ARBA" id="ARBA00022723"/>
    </source>
</evidence>
<name>A0AAD9Q6A2_ACRCE</name>
<accession>A0AAD9Q6A2</accession>